<feature type="compositionally biased region" description="Basic and acidic residues" evidence="1">
    <location>
        <begin position="233"/>
        <end position="243"/>
    </location>
</feature>
<feature type="compositionally biased region" description="Low complexity" evidence="1">
    <location>
        <begin position="1153"/>
        <end position="1166"/>
    </location>
</feature>
<proteinExistence type="predicted"/>
<feature type="compositionally biased region" description="Basic and acidic residues" evidence="1">
    <location>
        <begin position="521"/>
        <end position="545"/>
    </location>
</feature>
<feature type="compositionally biased region" description="Acidic residues" evidence="1">
    <location>
        <begin position="215"/>
        <end position="227"/>
    </location>
</feature>
<feature type="region of interest" description="Disordered" evidence="1">
    <location>
        <begin position="1"/>
        <end position="53"/>
    </location>
</feature>
<feature type="region of interest" description="Disordered" evidence="1">
    <location>
        <begin position="659"/>
        <end position="696"/>
    </location>
</feature>
<feature type="compositionally biased region" description="Acidic residues" evidence="1">
    <location>
        <begin position="11"/>
        <end position="21"/>
    </location>
</feature>
<reference evidence="3" key="1">
    <citation type="submission" date="2025-08" db="UniProtKB">
        <authorList>
            <consortium name="RefSeq"/>
        </authorList>
    </citation>
    <scope>IDENTIFICATION</scope>
    <source>
        <tissue evidence="3">Whole sample</tissue>
    </source>
</reference>
<feature type="region of interest" description="Disordered" evidence="1">
    <location>
        <begin position="1150"/>
        <end position="1188"/>
    </location>
</feature>
<organism evidence="2 3">
    <name type="scientific">Crassostrea virginica</name>
    <name type="common">Eastern oyster</name>
    <dbReference type="NCBI Taxonomy" id="6565"/>
    <lineage>
        <taxon>Eukaryota</taxon>
        <taxon>Metazoa</taxon>
        <taxon>Spiralia</taxon>
        <taxon>Lophotrochozoa</taxon>
        <taxon>Mollusca</taxon>
        <taxon>Bivalvia</taxon>
        <taxon>Autobranchia</taxon>
        <taxon>Pteriomorphia</taxon>
        <taxon>Ostreida</taxon>
        <taxon>Ostreoidea</taxon>
        <taxon>Ostreidae</taxon>
        <taxon>Crassostrea</taxon>
    </lineage>
</organism>
<feature type="compositionally biased region" description="Basic and acidic residues" evidence="1">
    <location>
        <begin position="1177"/>
        <end position="1188"/>
    </location>
</feature>
<feature type="compositionally biased region" description="Basic and acidic residues" evidence="1">
    <location>
        <begin position="464"/>
        <end position="477"/>
    </location>
</feature>
<feature type="compositionally biased region" description="Acidic residues" evidence="1">
    <location>
        <begin position="30"/>
        <end position="41"/>
    </location>
</feature>
<name>A0A8B8AR49_CRAVI</name>
<feature type="region of interest" description="Disordered" evidence="1">
    <location>
        <begin position="210"/>
        <end position="299"/>
    </location>
</feature>
<evidence type="ECO:0000313" key="2">
    <source>
        <dbReference type="Proteomes" id="UP000694844"/>
    </source>
</evidence>
<gene>
    <name evidence="3" type="primary">LOC111103587</name>
</gene>
<feature type="compositionally biased region" description="Low complexity" evidence="1">
    <location>
        <begin position="889"/>
        <end position="925"/>
    </location>
</feature>
<feature type="compositionally biased region" description="Basic and acidic residues" evidence="1">
    <location>
        <begin position="489"/>
        <end position="512"/>
    </location>
</feature>
<dbReference type="GeneID" id="111103587"/>
<dbReference type="RefSeq" id="XP_022292654.1">
    <property type="nucleotide sequence ID" value="XM_022436946.1"/>
</dbReference>
<dbReference type="Proteomes" id="UP000694844">
    <property type="component" value="Chromosome 7"/>
</dbReference>
<dbReference type="OrthoDB" id="2157345at2759"/>
<protein>
    <submittedName>
        <fullName evidence="3">Uncharacterized protein LOC111103587 isoform X1</fullName>
    </submittedName>
</protein>
<feature type="compositionally biased region" description="Basic and acidic residues" evidence="1">
    <location>
        <begin position="253"/>
        <end position="275"/>
    </location>
</feature>
<feature type="compositionally biased region" description="Basic and acidic residues" evidence="1">
    <location>
        <begin position="563"/>
        <end position="585"/>
    </location>
</feature>
<feature type="region of interest" description="Disordered" evidence="1">
    <location>
        <begin position="889"/>
        <end position="1006"/>
    </location>
</feature>
<feature type="compositionally biased region" description="Basic and acidic residues" evidence="1">
    <location>
        <begin position="377"/>
        <end position="447"/>
    </location>
</feature>
<sequence>MDRGRNLGVLAEEDSEEEEVDEGQKREGSSDDSDSDDEEPDPSSRREPNKFDNLCDGVTNTMAYVHGAMQELLNMKDEMLKHALPPTLLIKLATVTGKVFRSVSDLNMPVNELVRLVRVYSTPWEEKSAALKKLHEDYENKQRQLNIAVKRLQLVDAHSKRIAREKRIMNWEKLFAKIMSNKGHGRRWKFLIETIKQKAKLGLEHVQEYTRALEESSDEEEDEEDDMPMTIKRPGEDSDKLSDLEEGEEDDEKTSTGKEESGEDTEKSDKEEDSTRVGSPKKVRFASPEEPAAPVYVKPPTSDVEVWTGELEYDHFLYCRVYQPTKVEEQELKCVITLGEQIKKTKRIDVERPVSQPPPEKEEAKPKGRGLIGMRAKPAEDKMAQFKKEAEQRKAEQEAKTSNPDELKTSEGKTGDNKETNQVDDKSEKVEEVEDGRGERNPQEVIHKNSTQEADVVSKTDTNTVKDDTAIDKDVHADTNNSNPDDGANESKEKDSLAKDDTQKSSESKDNENPNTSKNSTEAKEPPKRRFARDVKKSSESDSRKMARSLLQQKKKPAAVRQRGPDKSGSKKPENQEHSKQRGGQDGEPVAEETEEYQEIFFEIPEYFGNDSVWRKGKENEPKSLKLSVHKGPTEDMFAMATIDLDDIFDQEMKVVYLPEPHGDDDVPPPPGENEKTEEEQNTTKPTTPKTDNGAPVEKHEILKKVEPLHFPIFALNPKKTDNVHEPCGNVPIVFYMAKRAKPKVWNRNNGTVPFNDFILDIAGIDLQTWRKEDMFKETESRAASAMEWQPEVQVKVVEKEVIKEVIVQAEPKIIEVPKTPPPPPPESPKEEGDEPINIETVPKKEYDKLINKHSEELQLVQAEYEKRLQELLENLQQMQQTQLEQKELLMQQQQQQQSRPQLVHQRPVSSSSKRSSASGGRVSAPPQKTPSQLQPSTMVSPSLGVSQEIAMLPKTPQTYDTLTPIGFESRTDNQSLSQSMPEPPSFSRKNPKLSRPQPPMGSDVPEDFLTRLAWFEETSKRHQQQNQERTMRTIQEELEKKLAGQHKLSRAEEGLHDAMRDVSLPALFMPTESKKATIYNPRAHQYFHPTGSSDLRLSQPPSVFQLPPLPQKSRMSVVNLFELSRNFNRKDQAWLMDKYIQQQEPLQNVHGTAPQTPAPTLTQTPYNDNPQGRDTTSAKERERPTEM</sequence>
<accession>A0A8B8AR49</accession>
<keyword evidence="2" id="KW-1185">Reference proteome</keyword>
<feature type="compositionally biased region" description="Polar residues" evidence="1">
    <location>
        <begin position="448"/>
        <end position="463"/>
    </location>
</feature>
<evidence type="ECO:0000256" key="1">
    <source>
        <dbReference type="SAM" id="MobiDB-lite"/>
    </source>
</evidence>
<feature type="region of interest" description="Disordered" evidence="1">
    <location>
        <begin position="344"/>
        <end position="598"/>
    </location>
</feature>
<feature type="region of interest" description="Disordered" evidence="1">
    <location>
        <begin position="815"/>
        <end position="838"/>
    </location>
</feature>
<feature type="compositionally biased region" description="Polar residues" evidence="1">
    <location>
        <begin position="1167"/>
        <end position="1176"/>
    </location>
</feature>
<evidence type="ECO:0000313" key="3">
    <source>
        <dbReference type="RefSeq" id="XP_022292654.1"/>
    </source>
</evidence>
<dbReference type="AlphaFoldDB" id="A0A8B8AR49"/>
<dbReference type="KEGG" id="cvn:111103587"/>
<feature type="compositionally biased region" description="Polar residues" evidence="1">
    <location>
        <begin position="930"/>
        <end position="946"/>
    </location>
</feature>
<feature type="compositionally biased region" description="Acidic residues" evidence="1">
    <location>
        <begin position="589"/>
        <end position="598"/>
    </location>
</feature>